<gene>
    <name evidence="2" type="ORF">ACAT0790_LOCUS8622</name>
</gene>
<dbReference type="EMBL" id="HBGE01014612">
    <property type="protein sequence ID" value="CAD9103651.1"/>
    <property type="molecule type" value="Transcribed_RNA"/>
</dbReference>
<keyword evidence="1" id="KW-1133">Transmembrane helix</keyword>
<dbReference type="AlphaFoldDB" id="A0A7S1LGE4"/>
<sequence length="209" mass="22708">MAYCDEEGVLPFTSAHAIYVWFCVRRNVQAQNEVEYQHSAPIFAASVLSAAGFSVWVASEVSRHGLSVFALTSQGGASLMSVVSACFSCVFVAVFLSTLMDIGKLEEAHSRQLRVAHLRLEHARNQLLKDGEMTEASEMEAASAMVEKVISYLEQHDTKASVFGVEIGSKSFQVVYAALLSNGWYLLVWGVLIPLMSSDSGGGSSEKDE</sequence>
<feature type="transmembrane region" description="Helical" evidence="1">
    <location>
        <begin position="79"/>
        <end position="102"/>
    </location>
</feature>
<name>A0A7S1LGE4_ALECA</name>
<proteinExistence type="predicted"/>
<feature type="transmembrane region" description="Helical" evidence="1">
    <location>
        <begin position="174"/>
        <end position="196"/>
    </location>
</feature>
<keyword evidence="1" id="KW-0472">Membrane</keyword>
<keyword evidence="1" id="KW-0812">Transmembrane</keyword>
<organism evidence="2">
    <name type="scientific">Alexandrium catenella</name>
    <name type="common">Red tide dinoflagellate</name>
    <name type="synonym">Gonyaulax catenella</name>
    <dbReference type="NCBI Taxonomy" id="2925"/>
    <lineage>
        <taxon>Eukaryota</taxon>
        <taxon>Sar</taxon>
        <taxon>Alveolata</taxon>
        <taxon>Dinophyceae</taxon>
        <taxon>Gonyaulacales</taxon>
        <taxon>Pyrocystaceae</taxon>
        <taxon>Alexandrium</taxon>
    </lineage>
</organism>
<evidence type="ECO:0000256" key="1">
    <source>
        <dbReference type="SAM" id="Phobius"/>
    </source>
</evidence>
<protein>
    <submittedName>
        <fullName evidence="2">Uncharacterized protein</fullName>
    </submittedName>
</protein>
<evidence type="ECO:0000313" key="2">
    <source>
        <dbReference type="EMBL" id="CAD9103651.1"/>
    </source>
</evidence>
<reference evidence="2" key="1">
    <citation type="submission" date="2021-01" db="EMBL/GenBank/DDBJ databases">
        <authorList>
            <person name="Corre E."/>
            <person name="Pelletier E."/>
            <person name="Niang G."/>
            <person name="Scheremetjew M."/>
            <person name="Finn R."/>
            <person name="Kale V."/>
            <person name="Holt S."/>
            <person name="Cochrane G."/>
            <person name="Meng A."/>
            <person name="Brown T."/>
            <person name="Cohen L."/>
        </authorList>
    </citation>
    <scope>NUCLEOTIDE SEQUENCE</scope>
    <source>
        <strain evidence="2">OF101</strain>
    </source>
</reference>
<accession>A0A7S1LGE4</accession>
<feature type="transmembrane region" description="Helical" evidence="1">
    <location>
        <begin position="40"/>
        <end position="59"/>
    </location>
</feature>